<dbReference type="EMBL" id="LAZR01041647">
    <property type="protein sequence ID" value="KKL11457.1"/>
    <property type="molecule type" value="Genomic_DNA"/>
</dbReference>
<protein>
    <submittedName>
        <fullName evidence="1">Uncharacterized protein</fullName>
    </submittedName>
</protein>
<comment type="caution">
    <text evidence="1">The sequence shown here is derived from an EMBL/GenBank/DDBJ whole genome shotgun (WGS) entry which is preliminary data.</text>
</comment>
<evidence type="ECO:0000313" key="1">
    <source>
        <dbReference type="EMBL" id="KKL11457.1"/>
    </source>
</evidence>
<reference evidence="1" key="1">
    <citation type="journal article" date="2015" name="Nature">
        <title>Complex archaea that bridge the gap between prokaryotes and eukaryotes.</title>
        <authorList>
            <person name="Spang A."/>
            <person name="Saw J.H."/>
            <person name="Jorgensen S.L."/>
            <person name="Zaremba-Niedzwiedzka K."/>
            <person name="Martijn J."/>
            <person name="Lind A.E."/>
            <person name="van Eijk R."/>
            <person name="Schleper C."/>
            <person name="Guy L."/>
            <person name="Ettema T.J."/>
        </authorList>
    </citation>
    <scope>NUCLEOTIDE SEQUENCE</scope>
</reference>
<dbReference type="AlphaFoldDB" id="A0A0F9BC65"/>
<gene>
    <name evidence="1" type="ORF">LCGC14_2545610</name>
</gene>
<accession>A0A0F9BC65</accession>
<feature type="non-terminal residue" evidence="1">
    <location>
        <position position="1"/>
    </location>
</feature>
<organism evidence="1">
    <name type="scientific">marine sediment metagenome</name>
    <dbReference type="NCBI Taxonomy" id="412755"/>
    <lineage>
        <taxon>unclassified sequences</taxon>
        <taxon>metagenomes</taxon>
        <taxon>ecological metagenomes</taxon>
    </lineage>
</organism>
<proteinExistence type="predicted"/>
<name>A0A0F9BC65_9ZZZZ</name>
<sequence>SGSVMERLYKYPLDSGGSTNAQRAASVRVFYVQKKVEVTSEIQTSLGYYGAILDEA</sequence>